<dbReference type="EMBL" id="FNZX01000006">
    <property type="protein sequence ID" value="SEK52589.1"/>
    <property type="molecule type" value="Genomic_DNA"/>
</dbReference>
<evidence type="ECO:0000259" key="1">
    <source>
        <dbReference type="Pfam" id="PF14478"/>
    </source>
</evidence>
<name>A0A1H7HQP3_9FIRM</name>
<feature type="domain" description="Transcobalamin-like C-terminal" evidence="1">
    <location>
        <begin position="67"/>
        <end position="137"/>
    </location>
</feature>
<proteinExistence type="predicted"/>
<keyword evidence="3" id="KW-1185">Reference proteome</keyword>
<dbReference type="Proteomes" id="UP000182321">
    <property type="component" value="Unassembled WGS sequence"/>
</dbReference>
<reference evidence="3" key="1">
    <citation type="submission" date="2016-10" db="EMBL/GenBank/DDBJ databases">
        <authorList>
            <person name="Varghese N."/>
        </authorList>
    </citation>
    <scope>NUCLEOTIDE SEQUENCE [LARGE SCALE GENOMIC DNA]</scope>
    <source>
        <strain evidence="3">ACV-9</strain>
    </source>
</reference>
<dbReference type="AlphaFoldDB" id="A0A1H7HQP3"/>
<protein>
    <recommendedName>
        <fullName evidence="1">Transcobalamin-like C-terminal domain-containing protein</fullName>
    </recommendedName>
</protein>
<dbReference type="Gene3D" id="2.170.130.30">
    <property type="match status" value="1"/>
</dbReference>
<dbReference type="InterPro" id="IPR027954">
    <property type="entry name" value="Transcobalamin-like_C"/>
</dbReference>
<gene>
    <name evidence="2" type="ORF">SAMN02910377_01092</name>
</gene>
<dbReference type="RefSeq" id="WP_074790054.1">
    <property type="nucleotide sequence ID" value="NZ_FNZX01000006.1"/>
</dbReference>
<accession>A0A1H7HQP3</accession>
<evidence type="ECO:0000313" key="3">
    <source>
        <dbReference type="Proteomes" id="UP000182321"/>
    </source>
</evidence>
<dbReference type="Pfam" id="PF14478">
    <property type="entry name" value="DUF4430"/>
    <property type="match status" value="1"/>
</dbReference>
<organism evidence="2 3">
    <name type="scientific">Pseudobutyrivibrio ruminis</name>
    <dbReference type="NCBI Taxonomy" id="46206"/>
    <lineage>
        <taxon>Bacteria</taxon>
        <taxon>Bacillati</taxon>
        <taxon>Bacillota</taxon>
        <taxon>Clostridia</taxon>
        <taxon>Lachnospirales</taxon>
        <taxon>Lachnospiraceae</taxon>
        <taxon>Pseudobutyrivibrio</taxon>
    </lineage>
</organism>
<evidence type="ECO:0000313" key="2">
    <source>
        <dbReference type="EMBL" id="SEK52589.1"/>
    </source>
</evidence>
<sequence>MEKKSLKKIIIGAVALVALIAVFVLCYNKFSAKPTEGAKSIVIEVVDNNGESTTYDVHTDAEYLKDAMDELADSDDSFSFSGQDGDYGLMVEVINGTQAIYAEDNAYWALYVNGEYGQYSANQQPVADGDTYTWTYELAQ</sequence>